<accession>A0A5M6I776</accession>
<name>A0A5M6I776_9PROT</name>
<protein>
    <submittedName>
        <fullName evidence="2">Uncharacterized protein</fullName>
    </submittedName>
</protein>
<gene>
    <name evidence="2" type="ORF">F1188_18305</name>
</gene>
<evidence type="ECO:0000313" key="2">
    <source>
        <dbReference type="EMBL" id="KAA5603973.1"/>
    </source>
</evidence>
<feature type="region of interest" description="Disordered" evidence="1">
    <location>
        <begin position="1"/>
        <end position="39"/>
    </location>
</feature>
<dbReference type="AlphaFoldDB" id="A0A5M6I776"/>
<comment type="caution">
    <text evidence="2">The sequence shown here is derived from an EMBL/GenBank/DDBJ whole genome shotgun (WGS) entry which is preliminary data.</text>
</comment>
<dbReference type="Proteomes" id="UP000324065">
    <property type="component" value="Unassembled WGS sequence"/>
</dbReference>
<dbReference type="EMBL" id="VWPJ01000026">
    <property type="protein sequence ID" value="KAA5603973.1"/>
    <property type="molecule type" value="Genomic_DNA"/>
</dbReference>
<sequence>MPSRPPVHRPAGWRPPEQREQACKADADRQRGSARARGYDRAWERLSRAVRQAEPLYRLCAHPRGRLSH</sequence>
<feature type="compositionally biased region" description="Basic and acidic residues" evidence="1">
    <location>
        <begin position="16"/>
        <end position="39"/>
    </location>
</feature>
<evidence type="ECO:0000256" key="1">
    <source>
        <dbReference type="SAM" id="MobiDB-lite"/>
    </source>
</evidence>
<proteinExistence type="predicted"/>
<organism evidence="2 3">
    <name type="scientific">Roseospira marina</name>
    <dbReference type="NCBI Taxonomy" id="140057"/>
    <lineage>
        <taxon>Bacteria</taxon>
        <taxon>Pseudomonadati</taxon>
        <taxon>Pseudomonadota</taxon>
        <taxon>Alphaproteobacteria</taxon>
        <taxon>Rhodospirillales</taxon>
        <taxon>Rhodospirillaceae</taxon>
        <taxon>Roseospira</taxon>
    </lineage>
</organism>
<reference evidence="2 3" key="1">
    <citation type="submission" date="2019-09" db="EMBL/GenBank/DDBJ databases">
        <title>Genome sequence of Roseospira marina, one of the more divergent members of the non-sulfur purple photosynthetic bacterial family, the Rhodospirillaceae.</title>
        <authorList>
            <person name="Meyer T."/>
            <person name="Kyndt J."/>
        </authorList>
    </citation>
    <scope>NUCLEOTIDE SEQUENCE [LARGE SCALE GENOMIC DNA]</scope>
    <source>
        <strain evidence="2 3">DSM 15113</strain>
    </source>
</reference>
<keyword evidence="3" id="KW-1185">Reference proteome</keyword>
<evidence type="ECO:0000313" key="3">
    <source>
        <dbReference type="Proteomes" id="UP000324065"/>
    </source>
</evidence>
<dbReference type="OrthoDB" id="5292295at2"/>
<dbReference type="RefSeq" id="WP_150063896.1">
    <property type="nucleotide sequence ID" value="NZ_JACHII010000026.1"/>
</dbReference>